<accession>A0A6A7BIR8</accession>
<feature type="compositionally biased region" description="Low complexity" evidence="1">
    <location>
        <begin position="187"/>
        <end position="197"/>
    </location>
</feature>
<dbReference type="AlphaFoldDB" id="A0A6A7BIR8"/>
<feature type="region of interest" description="Disordered" evidence="1">
    <location>
        <begin position="72"/>
        <end position="197"/>
    </location>
</feature>
<gene>
    <name evidence="3" type="ORF">T440DRAFT_475472</name>
</gene>
<keyword evidence="4" id="KW-1185">Reference proteome</keyword>
<evidence type="ECO:0000256" key="2">
    <source>
        <dbReference type="SAM" id="SignalP"/>
    </source>
</evidence>
<feature type="signal peptide" evidence="2">
    <location>
        <begin position="1"/>
        <end position="19"/>
    </location>
</feature>
<reference evidence="3" key="1">
    <citation type="submission" date="2020-01" db="EMBL/GenBank/DDBJ databases">
        <authorList>
            <consortium name="DOE Joint Genome Institute"/>
            <person name="Haridas S."/>
            <person name="Albert R."/>
            <person name="Binder M."/>
            <person name="Bloem J."/>
            <person name="Labutti K."/>
            <person name="Salamov A."/>
            <person name="Andreopoulos B."/>
            <person name="Baker S.E."/>
            <person name="Barry K."/>
            <person name="Bills G."/>
            <person name="Bluhm B.H."/>
            <person name="Cannon C."/>
            <person name="Castanera R."/>
            <person name="Culley D.E."/>
            <person name="Daum C."/>
            <person name="Ezra D."/>
            <person name="Gonzalez J.B."/>
            <person name="Henrissat B."/>
            <person name="Kuo A."/>
            <person name="Liang C."/>
            <person name="Lipzen A."/>
            <person name="Lutzoni F."/>
            <person name="Magnuson J."/>
            <person name="Mondo S."/>
            <person name="Nolan M."/>
            <person name="Ohm R."/>
            <person name="Pangilinan J."/>
            <person name="Park H.-J."/>
            <person name="Ramirez L."/>
            <person name="Alfaro M."/>
            <person name="Sun H."/>
            <person name="Tritt A."/>
            <person name="Yoshinaga Y."/>
            <person name="Zwiers L.-H."/>
            <person name="Turgeon B.G."/>
            <person name="Goodwin S.B."/>
            <person name="Spatafora J.W."/>
            <person name="Crous P.W."/>
            <person name="Grigoriev I.V."/>
        </authorList>
    </citation>
    <scope>NUCLEOTIDE SEQUENCE</scope>
    <source>
        <strain evidence="3">IPT5</strain>
    </source>
</reference>
<feature type="compositionally biased region" description="Pro residues" evidence="1">
    <location>
        <begin position="157"/>
        <end position="166"/>
    </location>
</feature>
<feature type="compositionally biased region" description="Acidic residues" evidence="1">
    <location>
        <begin position="87"/>
        <end position="100"/>
    </location>
</feature>
<evidence type="ECO:0000313" key="3">
    <source>
        <dbReference type="EMBL" id="KAF2855194.1"/>
    </source>
</evidence>
<name>A0A6A7BIR8_9PLEO</name>
<proteinExistence type="predicted"/>
<feature type="compositionally biased region" description="Polar residues" evidence="1">
    <location>
        <begin position="117"/>
        <end position="130"/>
    </location>
</feature>
<evidence type="ECO:0000256" key="1">
    <source>
        <dbReference type="SAM" id="MobiDB-lite"/>
    </source>
</evidence>
<keyword evidence="2" id="KW-0732">Signal</keyword>
<feature type="compositionally biased region" description="Low complexity" evidence="1">
    <location>
        <begin position="138"/>
        <end position="150"/>
    </location>
</feature>
<feature type="chain" id="PRO_5025557346" evidence="2">
    <location>
        <begin position="20"/>
        <end position="273"/>
    </location>
</feature>
<organism evidence="3 4">
    <name type="scientific">Plenodomus tracheiphilus IPT5</name>
    <dbReference type="NCBI Taxonomy" id="1408161"/>
    <lineage>
        <taxon>Eukaryota</taxon>
        <taxon>Fungi</taxon>
        <taxon>Dikarya</taxon>
        <taxon>Ascomycota</taxon>
        <taxon>Pezizomycotina</taxon>
        <taxon>Dothideomycetes</taxon>
        <taxon>Pleosporomycetidae</taxon>
        <taxon>Pleosporales</taxon>
        <taxon>Pleosporineae</taxon>
        <taxon>Leptosphaeriaceae</taxon>
        <taxon>Plenodomus</taxon>
    </lineage>
</organism>
<dbReference type="EMBL" id="MU006291">
    <property type="protein sequence ID" value="KAF2855194.1"/>
    <property type="molecule type" value="Genomic_DNA"/>
</dbReference>
<evidence type="ECO:0000313" key="4">
    <source>
        <dbReference type="Proteomes" id="UP000799423"/>
    </source>
</evidence>
<protein>
    <submittedName>
        <fullName evidence="3">Uncharacterized protein</fullName>
    </submittedName>
</protein>
<sequence length="273" mass="29102">MMMMMMLLLLLRDLVGILALVVSGSDESLLICMHNEKFEDSAGCSLDRKTSLDSRASEGEYEIGGFVVEDEYLSEGEGGSVGSEITVYEDEDDDVQEEEFEGRSETESETESVSLTFDSSISTSTPCSRNPTKRKRSTTSTSTSTSSSSTALFIPDPNNPPTPLSSPPQSTAPSPTHIPPTPFGILSNTPLSTSSSTETAEEITDAVVFFSRRCNKHRAALLLRLGEDVVVGEVGEALEGARRAGVLLGVWTLWDGTVGVYVGGGGGVVIDGW</sequence>
<dbReference type="Proteomes" id="UP000799423">
    <property type="component" value="Unassembled WGS sequence"/>
</dbReference>